<organism evidence="1 2">
    <name type="scientific">Lucilia cuprina</name>
    <name type="common">Green bottle fly</name>
    <name type="synonym">Australian sheep blowfly</name>
    <dbReference type="NCBI Taxonomy" id="7375"/>
    <lineage>
        <taxon>Eukaryota</taxon>
        <taxon>Metazoa</taxon>
        <taxon>Ecdysozoa</taxon>
        <taxon>Arthropoda</taxon>
        <taxon>Hexapoda</taxon>
        <taxon>Insecta</taxon>
        <taxon>Pterygota</taxon>
        <taxon>Neoptera</taxon>
        <taxon>Endopterygota</taxon>
        <taxon>Diptera</taxon>
        <taxon>Brachycera</taxon>
        <taxon>Muscomorpha</taxon>
        <taxon>Oestroidea</taxon>
        <taxon>Calliphoridae</taxon>
        <taxon>Luciliinae</taxon>
        <taxon>Lucilia</taxon>
    </lineage>
</organism>
<dbReference type="OrthoDB" id="5103at2759"/>
<reference evidence="1 2" key="1">
    <citation type="journal article" date="2015" name="Nat. Commun.">
        <title>Lucilia cuprina genome unlocks parasitic fly biology to underpin future interventions.</title>
        <authorList>
            <person name="Anstead C.A."/>
            <person name="Korhonen P.K."/>
            <person name="Young N.D."/>
            <person name="Hall R.S."/>
            <person name="Jex A.R."/>
            <person name="Murali S.C."/>
            <person name="Hughes D.S."/>
            <person name="Lee S.F."/>
            <person name="Perry T."/>
            <person name="Stroehlein A.J."/>
            <person name="Ansell B.R."/>
            <person name="Breugelmans B."/>
            <person name="Hofmann A."/>
            <person name="Qu J."/>
            <person name="Dugan S."/>
            <person name="Lee S.L."/>
            <person name="Chao H."/>
            <person name="Dinh H."/>
            <person name="Han Y."/>
            <person name="Doddapaneni H.V."/>
            <person name="Worley K.C."/>
            <person name="Muzny D.M."/>
            <person name="Ioannidis P."/>
            <person name="Waterhouse R.M."/>
            <person name="Zdobnov E.M."/>
            <person name="James P.J."/>
            <person name="Bagnall N.H."/>
            <person name="Kotze A.C."/>
            <person name="Gibbs R.A."/>
            <person name="Richards S."/>
            <person name="Batterham P."/>
            <person name="Gasser R.B."/>
        </authorList>
    </citation>
    <scope>NUCLEOTIDE SEQUENCE [LARGE SCALE GENOMIC DNA]</scope>
    <source>
        <strain evidence="1 2">LS</strain>
        <tissue evidence="1">Full body</tissue>
    </source>
</reference>
<dbReference type="InterPro" id="IPR012337">
    <property type="entry name" value="RNaseH-like_sf"/>
</dbReference>
<dbReference type="Proteomes" id="UP000037069">
    <property type="component" value="Unassembled WGS sequence"/>
</dbReference>
<evidence type="ECO:0000313" key="2">
    <source>
        <dbReference type="Proteomes" id="UP000037069"/>
    </source>
</evidence>
<comment type="caution">
    <text evidence="1">The sequence shown here is derived from an EMBL/GenBank/DDBJ whole genome shotgun (WGS) entry which is preliminary data.</text>
</comment>
<gene>
    <name evidence="1" type="ORF">FF38_12278</name>
</gene>
<evidence type="ECO:0008006" key="3">
    <source>
        <dbReference type="Google" id="ProtNLM"/>
    </source>
</evidence>
<protein>
    <recommendedName>
        <fullName evidence="3">HAT C-terminal dimerisation domain-containing protein</fullName>
    </recommendedName>
</protein>
<dbReference type="EMBL" id="JRES01000005">
    <property type="protein sequence ID" value="KNC34963.1"/>
    <property type="molecule type" value="Genomic_DNA"/>
</dbReference>
<sequence length="273" mass="32180">MLENLKEFSEYLEKNSTENNEQLLPAIHFFKALQIFWNFKDKLRGEQYVAGDFYRDLLCCELGLKGEHNKSHNFYANELYEKFCDFKNKILESQEFVAALYLDARFNFLGTRLIGDDEQNKGKLYLCEIWDKYKTYLQLSESPDNTLSNAELNNEEFNDDEYALLTQHINDTMPVKTNVSIQYKLSNFIPTKRQPISMDILKYWHSNCQSMEDINELTKIAFTHSASQFILLYLETNFSIPLLQADEDNFDKLLLKSNQELLEENIAFILEDL</sequence>
<accession>A0A0L0CRL1</accession>
<dbReference type="SUPFAM" id="SSF53098">
    <property type="entry name" value="Ribonuclease H-like"/>
    <property type="match status" value="1"/>
</dbReference>
<evidence type="ECO:0000313" key="1">
    <source>
        <dbReference type="EMBL" id="KNC34963.1"/>
    </source>
</evidence>
<proteinExistence type="predicted"/>
<name>A0A0L0CRL1_LUCCU</name>
<keyword evidence="2" id="KW-1185">Reference proteome</keyword>
<dbReference type="AlphaFoldDB" id="A0A0L0CRL1"/>